<evidence type="ECO:0000256" key="5">
    <source>
        <dbReference type="ARBA" id="ARBA00022777"/>
    </source>
</evidence>
<dbReference type="Gene3D" id="3.40.1000.10">
    <property type="entry name" value="Mog1/PsbP, alpha/beta/alpha sandwich"/>
    <property type="match status" value="1"/>
</dbReference>
<dbReference type="InterPro" id="IPR008271">
    <property type="entry name" value="Ser/Thr_kinase_AS"/>
</dbReference>
<dbReference type="PANTHER" id="PTHR43289">
    <property type="entry name" value="MITOGEN-ACTIVATED PROTEIN KINASE KINASE KINASE 20-RELATED"/>
    <property type="match status" value="1"/>
</dbReference>
<keyword evidence="6 7" id="KW-0067">ATP-binding</keyword>
<accession>A0ABW6LBA3</accession>
<evidence type="ECO:0000256" key="3">
    <source>
        <dbReference type="ARBA" id="ARBA00022679"/>
    </source>
</evidence>
<evidence type="ECO:0000256" key="9">
    <source>
        <dbReference type="SAM" id="Phobius"/>
    </source>
</evidence>
<dbReference type="Gene3D" id="3.30.200.20">
    <property type="entry name" value="Phosphorylase Kinase, domain 1"/>
    <property type="match status" value="1"/>
</dbReference>
<keyword evidence="9" id="KW-1133">Transmembrane helix</keyword>
<keyword evidence="5 11" id="KW-0418">Kinase</keyword>
<reference evidence="11 12" key="1">
    <citation type="submission" date="2024-10" db="EMBL/GenBank/DDBJ databases">
        <title>The Natural Products Discovery Center: Release of the First 8490 Sequenced Strains for Exploring Actinobacteria Biosynthetic Diversity.</title>
        <authorList>
            <person name="Kalkreuter E."/>
            <person name="Kautsar S.A."/>
            <person name="Yang D."/>
            <person name="Bader C.D."/>
            <person name="Teijaro C.N."/>
            <person name="Fluegel L."/>
            <person name="Davis C.M."/>
            <person name="Simpson J.R."/>
            <person name="Lauterbach L."/>
            <person name="Steele A.D."/>
            <person name="Gui C."/>
            <person name="Meng S."/>
            <person name="Li G."/>
            <person name="Viehrig K."/>
            <person name="Ye F."/>
            <person name="Su P."/>
            <person name="Kiefer A.F."/>
            <person name="Nichols A."/>
            <person name="Cepeda A.J."/>
            <person name="Yan W."/>
            <person name="Fan B."/>
            <person name="Jiang Y."/>
            <person name="Adhikari A."/>
            <person name="Zheng C.-J."/>
            <person name="Schuster L."/>
            <person name="Cowan T.M."/>
            <person name="Smanski M.J."/>
            <person name="Chevrette M.G."/>
            <person name="De Carvalho L.P.S."/>
            <person name="Shen B."/>
        </authorList>
    </citation>
    <scope>NUCLEOTIDE SEQUENCE [LARGE SCALE GENOMIC DNA]</scope>
    <source>
        <strain evidence="11 12">NPDC007066</strain>
    </source>
</reference>
<dbReference type="InterPro" id="IPR000719">
    <property type="entry name" value="Prot_kinase_dom"/>
</dbReference>
<dbReference type="InterPro" id="IPR017441">
    <property type="entry name" value="Protein_kinase_ATP_BS"/>
</dbReference>
<feature type="compositionally biased region" description="Low complexity" evidence="8">
    <location>
        <begin position="295"/>
        <end position="304"/>
    </location>
</feature>
<dbReference type="GO" id="GO:0004674">
    <property type="term" value="F:protein serine/threonine kinase activity"/>
    <property type="evidence" value="ECO:0007669"/>
    <property type="project" value="UniProtKB-EC"/>
</dbReference>
<dbReference type="EC" id="2.7.11.1" evidence="1"/>
<dbReference type="Pfam" id="PF00069">
    <property type="entry name" value="Pkinase"/>
    <property type="match status" value="1"/>
</dbReference>
<evidence type="ECO:0000256" key="2">
    <source>
        <dbReference type="ARBA" id="ARBA00022527"/>
    </source>
</evidence>
<evidence type="ECO:0000259" key="10">
    <source>
        <dbReference type="PROSITE" id="PS50011"/>
    </source>
</evidence>
<dbReference type="Gene3D" id="1.10.510.10">
    <property type="entry name" value="Transferase(Phosphotransferase) domain 1"/>
    <property type="match status" value="1"/>
</dbReference>
<evidence type="ECO:0000256" key="6">
    <source>
        <dbReference type="ARBA" id="ARBA00022840"/>
    </source>
</evidence>
<evidence type="ECO:0000313" key="11">
    <source>
        <dbReference type="EMBL" id="MFE9224707.1"/>
    </source>
</evidence>
<feature type="compositionally biased region" description="Low complexity" evidence="8">
    <location>
        <begin position="325"/>
        <end position="358"/>
    </location>
</feature>
<feature type="transmembrane region" description="Helical" evidence="9">
    <location>
        <begin position="367"/>
        <end position="388"/>
    </location>
</feature>
<keyword evidence="9" id="KW-0472">Membrane</keyword>
<dbReference type="EMBL" id="JBIAFP010000004">
    <property type="protein sequence ID" value="MFE9224707.1"/>
    <property type="molecule type" value="Genomic_DNA"/>
</dbReference>
<dbReference type="SMART" id="SM00220">
    <property type="entry name" value="S_TKc"/>
    <property type="match status" value="1"/>
</dbReference>
<dbReference type="PANTHER" id="PTHR43289:SF6">
    <property type="entry name" value="SERINE_THREONINE-PROTEIN KINASE NEKL-3"/>
    <property type="match status" value="1"/>
</dbReference>
<dbReference type="InterPro" id="IPR011009">
    <property type="entry name" value="Kinase-like_dom_sf"/>
</dbReference>
<evidence type="ECO:0000256" key="1">
    <source>
        <dbReference type="ARBA" id="ARBA00012513"/>
    </source>
</evidence>
<dbReference type="RefSeq" id="WP_358278187.1">
    <property type="nucleotide sequence ID" value="NZ_JBEYGJ010000002.1"/>
</dbReference>
<dbReference type="PROSITE" id="PS00107">
    <property type="entry name" value="PROTEIN_KINASE_ATP"/>
    <property type="match status" value="1"/>
</dbReference>
<dbReference type="Proteomes" id="UP001601288">
    <property type="component" value="Unassembled WGS sequence"/>
</dbReference>
<gene>
    <name evidence="11" type="ORF">ACFYM3_08755</name>
</gene>
<proteinExistence type="predicted"/>
<keyword evidence="9" id="KW-0812">Transmembrane</keyword>
<dbReference type="PROSITE" id="PS00108">
    <property type="entry name" value="PROTEIN_KINASE_ST"/>
    <property type="match status" value="1"/>
</dbReference>
<feature type="binding site" evidence="7">
    <location>
        <position position="39"/>
    </location>
    <ligand>
        <name>ATP</name>
        <dbReference type="ChEBI" id="CHEBI:30616"/>
    </ligand>
</feature>
<dbReference type="SUPFAM" id="SSF56112">
    <property type="entry name" value="Protein kinase-like (PK-like)"/>
    <property type="match status" value="1"/>
</dbReference>
<feature type="region of interest" description="Disordered" evidence="8">
    <location>
        <begin position="392"/>
        <end position="413"/>
    </location>
</feature>
<feature type="region of interest" description="Disordered" evidence="8">
    <location>
        <begin position="250"/>
        <end position="360"/>
    </location>
</feature>
<evidence type="ECO:0000256" key="8">
    <source>
        <dbReference type="SAM" id="MobiDB-lite"/>
    </source>
</evidence>
<keyword evidence="3 11" id="KW-0808">Transferase</keyword>
<protein>
    <recommendedName>
        <fullName evidence="1">non-specific serine/threonine protein kinase</fullName>
        <ecNumber evidence="1">2.7.11.1</ecNumber>
    </recommendedName>
</protein>
<keyword evidence="12" id="KW-1185">Reference proteome</keyword>
<organism evidence="11 12">
    <name type="scientific">Streptomyces massasporeus</name>
    <dbReference type="NCBI Taxonomy" id="67324"/>
    <lineage>
        <taxon>Bacteria</taxon>
        <taxon>Bacillati</taxon>
        <taxon>Actinomycetota</taxon>
        <taxon>Actinomycetes</taxon>
        <taxon>Kitasatosporales</taxon>
        <taxon>Streptomycetaceae</taxon>
        <taxon>Streptomyces</taxon>
    </lineage>
</organism>
<feature type="domain" description="Protein kinase" evidence="10">
    <location>
        <begin position="10"/>
        <end position="264"/>
    </location>
</feature>
<keyword evidence="2" id="KW-0723">Serine/threonine-protein kinase</keyword>
<dbReference type="PROSITE" id="PS50011">
    <property type="entry name" value="PROTEIN_KINASE_DOM"/>
    <property type="match status" value="1"/>
</dbReference>
<sequence>MQGLLVAGRYRLAESIGSGGMGRVWRAHDEVLHRSVAIKELTAALYVSESEQAILLARTRAEARAAARINHSAVVTVHDVLEHDGRPWIVMELVEGRSLADAVKEEGRVEPREAARIGLWVLRALRAAHTAGVLHRDIKPGNVLLARDGRVLLTDFGIAQIEGDTTITRTGEVVGSVDYLAPERVRGHDPGPSSDLWALGATLYTAVEGRSPFRRTTPLTTMQAVVEEEAAELQNAGPLTPVIISLLRKDPGTRPDASEAEQMLAEAAEGRRPNGAQAYVPTQYGGATPYRDSHSGTGTAATGTGPVGTGSGSHTGTPLPPPAGTPATGTSPAGTAPYGPTGPTTIGPTGTGPQPTGTGRRRRLRTLALVVALAAIIGGGTAVVLQQWHQNRQGGSGSSVSTTEGPGGSVPDSWIRYDDPAGFSLYLPKGWKRTPFGPQGELRQIDYSPDGGRHFVRIAVDTSPDFADPYAHQLDLEQQLQRLVDYKRVTLERNVYRDREGARWEYTWTAQPKDIKFPGPRRAVEETYVARDGTEYALYMSAPAADWPTASKQFTALLQGWQEKTS</sequence>
<evidence type="ECO:0000256" key="7">
    <source>
        <dbReference type="PROSITE-ProRule" id="PRU10141"/>
    </source>
</evidence>
<evidence type="ECO:0000256" key="4">
    <source>
        <dbReference type="ARBA" id="ARBA00022741"/>
    </source>
</evidence>
<keyword evidence="4 7" id="KW-0547">Nucleotide-binding</keyword>
<name>A0ABW6LBA3_9ACTN</name>
<evidence type="ECO:0000313" key="12">
    <source>
        <dbReference type="Proteomes" id="UP001601288"/>
    </source>
</evidence>
<comment type="caution">
    <text evidence="11">The sequence shown here is derived from an EMBL/GenBank/DDBJ whole genome shotgun (WGS) entry which is preliminary data.</text>
</comment>
<dbReference type="CDD" id="cd14014">
    <property type="entry name" value="STKc_PknB_like"/>
    <property type="match status" value="1"/>
</dbReference>